<reference evidence="1 2" key="1">
    <citation type="submission" date="2018-02" db="EMBL/GenBank/DDBJ databases">
        <title>Subsurface microbial communities from deep shales in Ohio and West Virginia, USA.</title>
        <authorList>
            <person name="Wrighton K."/>
        </authorList>
    </citation>
    <scope>NUCLEOTIDE SEQUENCE [LARGE SCALE GENOMIC DNA]</scope>
    <source>
        <strain evidence="1 2">OWC-G53F</strain>
    </source>
</reference>
<dbReference type="InterPro" id="IPR005358">
    <property type="entry name" value="Puta_zinc/iron-chelating_dom"/>
</dbReference>
<dbReference type="RefSeq" id="WP_104425134.1">
    <property type="nucleotide sequence ID" value="NZ_PTIY01000018.1"/>
</dbReference>
<protein>
    <submittedName>
        <fullName evidence="1">Fe-S-cluster containining protein</fullName>
    </submittedName>
</protein>
<evidence type="ECO:0000313" key="2">
    <source>
        <dbReference type="Proteomes" id="UP000238071"/>
    </source>
</evidence>
<evidence type="ECO:0000313" key="1">
    <source>
        <dbReference type="EMBL" id="PPK66033.1"/>
    </source>
</evidence>
<keyword evidence="2" id="KW-1185">Reference proteome</keyword>
<dbReference type="OrthoDB" id="9806610at2"/>
<comment type="caution">
    <text evidence="1">The sequence shown here is derived from an EMBL/GenBank/DDBJ whole genome shotgun (WGS) entry which is preliminary data.</text>
</comment>
<organism evidence="1 2">
    <name type="scientific">Methylobacter tundripaludum</name>
    <dbReference type="NCBI Taxonomy" id="173365"/>
    <lineage>
        <taxon>Bacteria</taxon>
        <taxon>Pseudomonadati</taxon>
        <taxon>Pseudomonadota</taxon>
        <taxon>Gammaproteobacteria</taxon>
        <taxon>Methylococcales</taxon>
        <taxon>Methylococcaceae</taxon>
        <taxon>Methylobacter</taxon>
    </lineage>
</organism>
<dbReference type="EMBL" id="PTIY01000018">
    <property type="protein sequence ID" value="PPK66033.1"/>
    <property type="molecule type" value="Genomic_DNA"/>
</dbReference>
<accession>A0A2S6GLI4</accession>
<name>A0A2S6GLI4_9GAMM</name>
<dbReference type="AlphaFoldDB" id="A0A2S6GLI4"/>
<proteinExistence type="predicted"/>
<gene>
    <name evidence="1" type="ORF">B0F88_11865</name>
</gene>
<dbReference type="Proteomes" id="UP000238071">
    <property type="component" value="Unassembled WGS sequence"/>
</dbReference>
<sequence length="169" mass="18699">MNTLTQLHADIEARVRAIRNDNPDWLCRMGCDGCCRRLAEVPRLTAAEWALLQDGLAALPPERLREVGRGIATLAEQPSRPIVCPLLDRSAGACLVYAHRPVACRTYGFYVQRDLGLYCKDIESRVAGGALTGVVWGNQDAVDRRLCALGDTRDLTEWFALWKEGGDMA</sequence>
<dbReference type="Pfam" id="PF03692">
    <property type="entry name" value="CxxCxxCC"/>
    <property type="match status" value="1"/>
</dbReference>